<name>A0ACC2I6S2_9PEZI</name>
<organism evidence="1 2">
    <name type="scientific">Nemania bipapillata</name>
    <dbReference type="NCBI Taxonomy" id="110536"/>
    <lineage>
        <taxon>Eukaryota</taxon>
        <taxon>Fungi</taxon>
        <taxon>Dikarya</taxon>
        <taxon>Ascomycota</taxon>
        <taxon>Pezizomycotina</taxon>
        <taxon>Sordariomycetes</taxon>
        <taxon>Xylariomycetidae</taxon>
        <taxon>Xylariales</taxon>
        <taxon>Xylariaceae</taxon>
        <taxon>Nemania</taxon>
    </lineage>
</organism>
<evidence type="ECO:0000313" key="2">
    <source>
        <dbReference type="Proteomes" id="UP001153334"/>
    </source>
</evidence>
<accession>A0ACC2I6S2</accession>
<comment type="caution">
    <text evidence="1">The sequence shown here is derived from an EMBL/GenBank/DDBJ whole genome shotgun (WGS) entry which is preliminary data.</text>
</comment>
<evidence type="ECO:0000313" key="1">
    <source>
        <dbReference type="EMBL" id="KAJ8110855.1"/>
    </source>
</evidence>
<gene>
    <name evidence="1" type="ORF">ONZ43_g5768</name>
</gene>
<dbReference type="Proteomes" id="UP001153334">
    <property type="component" value="Unassembled WGS sequence"/>
</dbReference>
<reference evidence="1" key="1">
    <citation type="submission" date="2022-11" db="EMBL/GenBank/DDBJ databases">
        <title>Genome Sequence of Nemania bipapillata.</title>
        <authorList>
            <person name="Buettner E."/>
        </authorList>
    </citation>
    <scope>NUCLEOTIDE SEQUENCE</scope>
    <source>
        <strain evidence="1">CP14</strain>
    </source>
</reference>
<keyword evidence="2" id="KW-1185">Reference proteome</keyword>
<dbReference type="EMBL" id="JAPESX010001869">
    <property type="protein sequence ID" value="KAJ8110855.1"/>
    <property type="molecule type" value="Genomic_DNA"/>
</dbReference>
<sequence>MFSKILSATAVALAASNLVAAQTTTACDPREKSCPADPAIGDTTVVVDFTQGENDFFTTAAGTTLSYSSQGAAFTMKKETEAPTITSTKYLFFGKVDIELVAAPGVGIVTSVVLQSDDRDEIDWEWIGSDTTEVQTNYFGKGDDSTFDRGGFSDVSSPQTTTHTYTIDWTKDYVHWIIDGNLVRELKYADAKSGTRFPQTPCQLKLGTWVAGSSTSPKGTVEWAGGYADFSKGPFTAYYKKVTIQDYANGVSNAKQYVWADGSDGSYQSINVETTDGKDVSETTSSSSTAKPTTTTKSSSTASKDDTTTTSATKTQATTFSTATGSSTAGSSSGASQTSTGATTTESGESSATSAAASTSTSPAPTGAAFKPGFSGALVGAGLLAALAL</sequence>
<protein>
    <submittedName>
        <fullName evidence="1">Uncharacterized protein</fullName>
    </submittedName>
</protein>
<proteinExistence type="predicted"/>